<organism evidence="1 2">
    <name type="scientific">Skermanella aerolata</name>
    <dbReference type="NCBI Taxonomy" id="393310"/>
    <lineage>
        <taxon>Bacteria</taxon>
        <taxon>Pseudomonadati</taxon>
        <taxon>Pseudomonadota</taxon>
        <taxon>Alphaproteobacteria</taxon>
        <taxon>Rhodospirillales</taxon>
        <taxon>Azospirillaceae</taxon>
        <taxon>Skermanella</taxon>
    </lineage>
</organism>
<accession>A0A512DKV0</accession>
<proteinExistence type="predicted"/>
<protein>
    <submittedName>
        <fullName evidence="1">Uncharacterized protein</fullName>
    </submittedName>
</protein>
<name>A0A512DKV0_9PROT</name>
<evidence type="ECO:0000313" key="2">
    <source>
        <dbReference type="Proteomes" id="UP000321523"/>
    </source>
</evidence>
<comment type="caution">
    <text evidence="1">The sequence shown here is derived from an EMBL/GenBank/DDBJ whole genome shotgun (WGS) entry which is preliminary data.</text>
</comment>
<dbReference type="AlphaFoldDB" id="A0A512DKV0"/>
<keyword evidence="2" id="KW-1185">Reference proteome</keyword>
<reference evidence="1 2" key="1">
    <citation type="submission" date="2019-07" db="EMBL/GenBank/DDBJ databases">
        <title>Whole genome shotgun sequence of Skermanella aerolata NBRC 106429.</title>
        <authorList>
            <person name="Hosoyama A."/>
            <person name="Uohara A."/>
            <person name="Ohji S."/>
            <person name="Ichikawa N."/>
        </authorList>
    </citation>
    <scope>NUCLEOTIDE SEQUENCE [LARGE SCALE GENOMIC DNA]</scope>
    <source>
        <strain evidence="1 2">NBRC 106429</strain>
    </source>
</reference>
<dbReference type="Proteomes" id="UP000321523">
    <property type="component" value="Unassembled WGS sequence"/>
</dbReference>
<sequence length="51" mass="6025">MQDYPRYRSRYRASDRPTRTTGERFLDYLRTRSTETWVFFAAGVVLGAFVG</sequence>
<gene>
    <name evidence="1" type="ORF">SAE02_12510</name>
</gene>
<dbReference type="RefSeq" id="WP_157599369.1">
    <property type="nucleotide sequence ID" value="NZ_BJYZ01000004.1"/>
</dbReference>
<dbReference type="EMBL" id="BJYZ01000004">
    <property type="protein sequence ID" value="GEO37103.1"/>
    <property type="molecule type" value="Genomic_DNA"/>
</dbReference>
<evidence type="ECO:0000313" key="1">
    <source>
        <dbReference type="EMBL" id="GEO37103.1"/>
    </source>
</evidence>